<feature type="transmembrane region" description="Helical" evidence="1">
    <location>
        <begin position="149"/>
        <end position="169"/>
    </location>
</feature>
<protein>
    <submittedName>
        <fullName evidence="2">Uncharacterized protein</fullName>
    </submittedName>
</protein>
<evidence type="ECO:0000313" key="2">
    <source>
        <dbReference type="EMBL" id="RMI36534.1"/>
    </source>
</evidence>
<feature type="transmembrane region" description="Helical" evidence="1">
    <location>
        <begin position="66"/>
        <end position="83"/>
    </location>
</feature>
<proteinExistence type="predicted"/>
<dbReference type="OrthoDB" id="4051943at2"/>
<sequence length="294" mass="31114">MSTGQQIYQTGVTLAIAVAVPAGAVFYFRRVRVPRPPVGTFNGRDILVMMGFVLALPFVYLALPGWALPAVLALVFSGGLTVGYQPVVDRTPVRWAIILSLLAVDLAGHQLLGSDSPVYWIANSVVVGMIVVSATNLNVQGGMRLRHIAWFVLALAVYDLTFATVIPLTQKLAEAIQGYPFAPSAGLRVGGYSAVIGMGDLLAYALYSTASYKAYGRSGLRLAIVLVAVFGAILPTLAPPVIDAVTGHRPELIPAQVLFGPAAFVGYLALRRRGPERRMVELPPLPAAPVPAAA</sequence>
<keyword evidence="3" id="KW-1185">Reference proteome</keyword>
<reference evidence="2 3" key="1">
    <citation type="submission" date="2018-10" db="EMBL/GenBank/DDBJ databases">
        <title>Isolation from soil.</title>
        <authorList>
            <person name="Hu J."/>
        </authorList>
    </citation>
    <scope>NUCLEOTIDE SEQUENCE [LARGE SCALE GENOMIC DNA]</scope>
    <source>
        <strain evidence="2 3">NEAU-Ht49</strain>
    </source>
</reference>
<feature type="transmembrane region" description="Helical" evidence="1">
    <location>
        <begin position="219"/>
        <end position="241"/>
    </location>
</feature>
<accession>A0A3M2LGH3</accession>
<organism evidence="2 3">
    <name type="scientific">Actinomadura harenae</name>
    <dbReference type="NCBI Taxonomy" id="2483351"/>
    <lineage>
        <taxon>Bacteria</taxon>
        <taxon>Bacillati</taxon>
        <taxon>Actinomycetota</taxon>
        <taxon>Actinomycetes</taxon>
        <taxon>Streptosporangiales</taxon>
        <taxon>Thermomonosporaceae</taxon>
        <taxon>Actinomadura</taxon>
    </lineage>
</organism>
<feature type="transmembrane region" description="Helical" evidence="1">
    <location>
        <begin position="253"/>
        <end position="270"/>
    </location>
</feature>
<name>A0A3M2LGH3_9ACTN</name>
<gene>
    <name evidence="2" type="ORF">EBO15_38325</name>
</gene>
<evidence type="ECO:0000256" key="1">
    <source>
        <dbReference type="SAM" id="Phobius"/>
    </source>
</evidence>
<keyword evidence="1" id="KW-1133">Transmembrane helix</keyword>
<evidence type="ECO:0000313" key="3">
    <source>
        <dbReference type="Proteomes" id="UP000282674"/>
    </source>
</evidence>
<dbReference type="AlphaFoldDB" id="A0A3M2LGH3"/>
<feature type="transmembrane region" description="Helical" evidence="1">
    <location>
        <begin position="189"/>
        <end position="207"/>
    </location>
</feature>
<comment type="caution">
    <text evidence="2">The sequence shown here is derived from an EMBL/GenBank/DDBJ whole genome shotgun (WGS) entry which is preliminary data.</text>
</comment>
<feature type="transmembrane region" description="Helical" evidence="1">
    <location>
        <begin position="118"/>
        <end position="137"/>
    </location>
</feature>
<feature type="transmembrane region" description="Helical" evidence="1">
    <location>
        <begin position="41"/>
        <end position="60"/>
    </location>
</feature>
<feature type="transmembrane region" description="Helical" evidence="1">
    <location>
        <begin position="6"/>
        <end position="29"/>
    </location>
</feature>
<keyword evidence="1" id="KW-0472">Membrane</keyword>
<feature type="transmembrane region" description="Helical" evidence="1">
    <location>
        <begin position="95"/>
        <end position="112"/>
    </location>
</feature>
<keyword evidence="1" id="KW-0812">Transmembrane</keyword>
<dbReference type="Proteomes" id="UP000282674">
    <property type="component" value="Unassembled WGS sequence"/>
</dbReference>
<dbReference type="RefSeq" id="WP_122199372.1">
    <property type="nucleotide sequence ID" value="NZ_JBHSKC010000039.1"/>
</dbReference>
<dbReference type="EMBL" id="RFFG01000133">
    <property type="protein sequence ID" value="RMI36534.1"/>
    <property type="molecule type" value="Genomic_DNA"/>
</dbReference>